<organism evidence="1 2">
    <name type="scientific">Modicisalibacter xianhensis</name>
    <dbReference type="NCBI Taxonomy" id="442341"/>
    <lineage>
        <taxon>Bacteria</taxon>
        <taxon>Pseudomonadati</taxon>
        <taxon>Pseudomonadota</taxon>
        <taxon>Gammaproteobacteria</taxon>
        <taxon>Oceanospirillales</taxon>
        <taxon>Halomonadaceae</taxon>
        <taxon>Modicisalibacter</taxon>
    </lineage>
</organism>
<name>A0A1I3GC09_9GAMM</name>
<keyword evidence="2" id="KW-1185">Reference proteome</keyword>
<reference evidence="1 2" key="1">
    <citation type="submission" date="2016-10" db="EMBL/GenBank/DDBJ databases">
        <authorList>
            <person name="de Groot N.N."/>
        </authorList>
    </citation>
    <scope>NUCLEOTIDE SEQUENCE [LARGE SCALE GENOMIC DNA]</scope>
    <source>
        <strain evidence="1 2">CGMCC 1.6848</strain>
    </source>
</reference>
<dbReference type="Proteomes" id="UP000199040">
    <property type="component" value="Unassembled WGS sequence"/>
</dbReference>
<dbReference type="STRING" id="442341.SAMN04487959_12924"/>
<dbReference type="EMBL" id="FOPY01000029">
    <property type="protein sequence ID" value="SFI20957.1"/>
    <property type="molecule type" value="Genomic_DNA"/>
</dbReference>
<sequence>MSLAEVQRIADEFLAGYNGNDPLDLRVVNRQEDAYGPNATRARYGIVKGGCHA</sequence>
<protein>
    <submittedName>
        <fullName evidence="1">Uncharacterized protein</fullName>
    </submittedName>
</protein>
<evidence type="ECO:0000313" key="2">
    <source>
        <dbReference type="Proteomes" id="UP000199040"/>
    </source>
</evidence>
<evidence type="ECO:0000313" key="1">
    <source>
        <dbReference type="EMBL" id="SFI20957.1"/>
    </source>
</evidence>
<accession>A0A1I3GC09</accession>
<dbReference type="AlphaFoldDB" id="A0A1I3GC09"/>
<dbReference type="RefSeq" id="WP_177223474.1">
    <property type="nucleotide sequence ID" value="NZ_FOPY01000029.1"/>
</dbReference>
<gene>
    <name evidence="1" type="ORF">SAMN04487959_12924</name>
</gene>
<proteinExistence type="predicted"/>